<feature type="compositionally biased region" description="Basic residues" evidence="3">
    <location>
        <begin position="573"/>
        <end position="583"/>
    </location>
</feature>
<comment type="caution">
    <text evidence="5">The sequence shown here is derived from an EMBL/GenBank/DDBJ whole genome shotgun (WGS) entry which is preliminary data.</text>
</comment>
<protein>
    <recommendedName>
        <fullName evidence="4">CCHC-type domain-containing protein</fullName>
    </recommendedName>
</protein>
<dbReference type="InterPro" id="IPR036875">
    <property type="entry name" value="Znf_CCHC_sf"/>
</dbReference>
<evidence type="ECO:0000313" key="5">
    <source>
        <dbReference type="EMBL" id="GEZ27486.1"/>
    </source>
</evidence>
<dbReference type="AlphaFoldDB" id="A0A699I8I5"/>
<dbReference type="SMART" id="SM00343">
    <property type="entry name" value="ZnF_C2HC"/>
    <property type="match status" value="1"/>
</dbReference>
<gene>
    <name evidence="5" type="ORF">Tci_499459</name>
</gene>
<name>A0A699I8I5_TANCI</name>
<feature type="domain" description="CCHC-type" evidence="4">
    <location>
        <begin position="291"/>
        <end position="306"/>
    </location>
</feature>
<feature type="compositionally biased region" description="Basic and acidic residues" evidence="3">
    <location>
        <begin position="320"/>
        <end position="330"/>
    </location>
</feature>
<dbReference type="Pfam" id="PF00098">
    <property type="entry name" value="zf-CCHC"/>
    <property type="match status" value="1"/>
</dbReference>
<keyword evidence="1" id="KW-0479">Metal-binding</keyword>
<dbReference type="SUPFAM" id="SSF57756">
    <property type="entry name" value="Retrovirus zinc finger-like domains"/>
    <property type="match status" value="1"/>
</dbReference>
<dbReference type="Gene3D" id="4.10.60.10">
    <property type="entry name" value="Zinc finger, CCHC-type"/>
    <property type="match status" value="1"/>
</dbReference>
<feature type="coiled-coil region" evidence="2">
    <location>
        <begin position="421"/>
        <end position="490"/>
    </location>
</feature>
<proteinExistence type="predicted"/>
<dbReference type="PROSITE" id="PS50158">
    <property type="entry name" value="ZF_CCHC"/>
    <property type="match status" value="1"/>
</dbReference>
<evidence type="ECO:0000256" key="3">
    <source>
        <dbReference type="SAM" id="MobiDB-lite"/>
    </source>
</evidence>
<keyword evidence="1" id="KW-0862">Zinc</keyword>
<accession>A0A699I8I5</accession>
<dbReference type="GO" id="GO:0008270">
    <property type="term" value="F:zinc ion binding"/>
    <property type="evidence" value="ECO:0007669"/>
    <property type="project" value="UniProtKB-KW"/>
</dbReference>
<dbReference type="GO" id="GO:0003676">
    <property type="term" value="F:nucleic acid binding"/>
    <property type="evidence" value="ECO:0007669"/>
    <property type="project" value="InterPro"/>
</dbReference>
<feature type="region of interest" description="Disordered" evidence="3">
    <location>
        <begin position="684"/>
        <end position="741"/>
    </location>
</feature>
<dbReference type="InterPro" id="IPR001878">
    <property type="entry name" value="Znf_CCHC"/>
</dbReference>
<evidence type="ECO:0000256" key="1">
    <source>
        <dbReference type="PROSITE-ProRule" id="PRU00047"/>
    </source>
</evidence>
<feature type="region of interest" description="Disordered" evidence="3">
    <location>
        <begin position="567"/>
        <end position="599"/>
    </location>
</feature>
<sequence>MSDHEDETITEENAPPKVIPQITTVTNISTKFLYLKKGDYDIWAMKMQNFISSLDLLEKKARTILLSALPDEHMGEFYHMIDAKDICNAIKERFDAKDPDTDEHFKDKARTKRCKHEILRGLPLSWSSIALILKTKGGLEYISFDDLYNKLKFLKIDTKGYSSSSSTLSNAAFVSIAGSSQGNLSYQESRNGGYTTTLSVFPGSSSSKGSSKSKCSIVDDVIYSFFANHEIDQHLIYEDLDQMNKEKFEEYDLKHQMAMLSIKVHRFEKTHGWKIKFNGRENKRFDKKLVKCFNCKQIGHFSRECRAQGGKNSNNYQKYKSKEAGKDGSDSKAMVVVDDADSEGEVIFANDAIPAGVSVSASNVAAAIVSPQSETEFSLMGLSTEVSIPVTYPLCCDSKYKLIEKDYQGQREQLNDCVVDLKAHKNAVKILEKQIKCHQKNQLAYEEKIRALLYTLEEKSNILEYRQKLIDQAAQEKQELMTKLDNEIANQAKWNNSGKNLYKLIDSSMSMMYGKKATDSSEIKTNDDIISYSYDSVLFDFSDSYLHLIKDCDLHVQRLAKSNAEGKGILGKRPTRKPVHLNKPKPVSTGQPHPVSAGQPNPVFAGEGILGPRPLNIQLKSTYFHSFTHNNQQFIFPITHNSLYSLYMNGGLNRKTAVKPSTGWHWTKYGKSKTKWSKINGGSRSKSWSYAKGPLGRPKLEKETDRGIADSGCSRSMSGNKDKLEDFEDFDGGEVTFGGST</sequence>
<evidence type="ECO:0000256" key="2">
    <source>
        <dbReference type="SAM" id="Coils"/>
    </source>
</evidence>
<evidence type="ECO:0000259" key="4">
    <source>
        <dbReference type="PROSITE" id="PS50158"/>
    </source>
</evidence>
<reference evidence="5" key="1">
    <citation type="journal article" date="2019" name="Sci. Rep.">
        <title>Draft genome of Tanacetum cinerariifolium, the natural source of mosquito coil.</title>
        <authorList>
            <person name="Yamashiro T."/>
            <person name="Shiraishi A."/>
            <person name="Satake H."/>
            <person name="Nakayama K."/>
        </authorList>
    </citation>
    <scope>NUCLEOTIDE SEQUENCE</scope>
</reference>
<keyword evidence="1" id="KW-0863">Zinc-finger</keyword>
<feature type="region of interest" description="Disordered" evidence="3">
    <location>
        <begin position="312"/>
        <end position="332"/>
    </location>
</feature>
<keyword evidence="2" id="KW-0175">Coiled coil</keyword>
<organism evidence="5">
    <name type="scientific">Tanacetum cinerariifolium</name>
    <name type="common">Dalmatian daisy</name>
    <name type="synonym">Chrysanthemum cinerariifolium</name>
    <dbReference type="NCBI Taxonomy" id="118510"/>
    <lineage>
        <taxon>Eukaryota</taxon>
        <taxon>Viridiplantae</taxon>
        <taxon>Streptophyta</taxon>
        <taxon>Embryophyta</taxon>
        <taxon>Tracheophyta</taxon>
        <taxon>Spermatophyta</taxon>
        <taxon>Magnoliopsida</taxon>
        <taxon>eudicotyledons</taxon>
        <taxon>Gunneridae</taxon>
        <taxon>Pentapetalae</taxon>
        <taxon>asterids</taxon>
        <taxon>campanulids</taxon>
        <taxon>Asterales</taxon>
        <taxon>Asteraceae</taxon>
        <taxon>Asteroideae</taxon>
        <taxon>Anthemideae</taxon>
        <taxon>Anthemidinae</taxon>
        <taxon>Tanacetum</taxon>
    </lineage>
</organism>
<dbReference type="EMBL" id="BKCJ010259859">
    <property type="protein sequence ID" value="GEZ27486.1"/>
    <property type="molecule type" value="Genomic_DNA"/>
</dbReference>
<feature type="compositionally biased region" description="Basic and acidic residues" evidence="3">
    <location>
        <begin position="698"/>
        <end position="708"/>
    </location>
</feature>